<keyword evidence="7" id="KW-0521">NADP</keyword>
<evidence type="ECO:0000256" key="9">
    <source>
        <dbReference type="ARBA" id="ARBA00022989"/>
    </source>
</evidence>
<dbReference type="OrthoDB" id="9810841at2"/>
<dbReference type="Proteomes" id="UP000323300">
    <property type="component" value="Unassembled WGS sequence"/>
</dbReference>
<feature type="transmembrane region" description="Helical" evidence="13">
    <location>
        <begin position="52"/>
        <end position="71"/>
    </location>
</feature>
<dbReference type="AlphaFoldDB" id="A0A1I4A2Q6"/>
<organism evidence="15 16">
    <name type="scientific">Neomesorhizobium albiziae</name>
    <dbReference type="NCBI Taxonomy" id="335020"/>
    <lineage>
        <taxon>Bacteria</taxon>
        <taxon>Pseudomonadati</taxon>
        <taxon>Pseudomonadota</taxon>
        <taxon>Alphaproteobacteria</taxon>
        <taxon>Hyphomicrobiales</taxon>
        <taxon>Phyllobacteriaceae</taxon>
        <taxon>Neomesorhizobium</taxon>
    </lineage>
</organism>
<comment type="catalytic activity">
    <reaction evidence="12">
        <text>NAD(+) + NADPH + H(+)(in) = NADH + NADP(+) + H(+)(out)</text>
        <dbReference type="Rhea" id="RHEA:47992"/>
        <dbReference type="ChEBI" id="CHEBI:15378"/>
        <dbReference type="ChEBI" id="CHEBI:57540"/>
        <dbReference type="ChEBI" id="CHEBI:57783"/>
        <dbReference type="ChEBI" id="CHEBI:57945"/>
        <dbReference type="ChEBI" id="CHEBI:58349"/>
        <dbReference type="EC" id="7.1.1.1"/>
    </reaction>
</comment>
<evidence type="ECO:0000256" key="13">
    <source>
        <dbReference type="SAM" id="Phobius"/>
    </source>
</evidence>
<dbReference type="InterPro" id="IPR024605">
    <property type="entry name" value="NADP_transhyd_a_C"/>
</dbReference>
<dbReference type="Pfam" id="PF12769">
    <property type="entry name" value="PNTB_4TM"/>
    <property type="match status" value="1"/>
</dbReference>
<keyword evidence="10" id="KW-0520">NAD</keyword>
<evidence type="ECO:0000256" key="11">
    <source>
        <dbReference type="ARBA" id="ARBA00023136"/>
    </source>
</evidence>
<evidence type="ECO:0000256" key="6">
    <source>
        <dbReference type="ARBA" id="ARBA00022692"/>
    </source>
</evidence>
<accession>A0A1I4A2Q6</accession>
<comment type="function">
    <text evidence="1">The transhydrogenation between NADH and NADP is coupled to respiration and ATP hydrolysis and functions as a proton pump across the membrane.</text>
</comment>
<keyword evidence="6 13" id="KW-0812">Transmembrane</keyword>
<keyword evidence="16" id="KW-1185">Reference proteome</keyword>
<protein>
    <recommendedName>
        <fullName evidence="3">proton-translocating NAD(P)(+) transhydrogenase</fullName>
        <ecNumber evidence="3">7.1.1.1</ecNumber>
    </recommendedName>
</protein>
<proteinExistence type="predicted"/>
<evidence type="ECO:0000256" key="7">
    <source>
        <dbReference type="ARBA" id="ARBA00022857"/>
    </source>
</evidence>
<evidence type="ECO:0000256" key="12">
    <source>
        <dbReference type="ARBA" id="ARBA00048202"/>
    </source>
</evidence>
<keyword evidence="9 13" id="KW-1133">Transmembrane helix</keyword>
<dbReference type="EMBL" id="FOSL01000007">
    <property type="protein sequence ID" value="SFK50530.1"/>
    <property type="molecule type" value="Genomic_DNA"/>
</dbReference>
<evidence type="ECO:0000313" key="15">
    <source>
        <dbReference type="EMBL" id="SFK50530.1"/>
    </source>
</evidence>
<evidence type="ECO:0000313" key="16">
    <source>
        <dbReference type="Proteomes" id="UP000323300"/>
    </source>
</evidence>
<feature type="domain" description="NAD(P) transhydrogenase alpha subunit C-terminal" evidence="14">
    <location>
        <begin position="56"/>
        <end position="139"/>
    </location>
</feature>
<evidence type="ECO:0000256" key="10">
    <source>
        <dbReference type="ARBA" id="ARBA00023027"/>
    </source>
</evidence>
<comment type="subcellular location">
    <subcellularLocation>
        <location evidence="2">Cell inner membrane</location>
        <topology evidence="2">Multi-pass membrane protein</topology>
    </subcellularLocation>
</comment>
<evidence type="ECO:0000259" key="14">
    <source>
        <dbReference type="Pfam" id="PF12769"/>
    </source>
</evidence>
<dbReference type="GO" id="GO:0050661">
    <property type="term" value="F:NADP binding"/>
    <property type="evidence" value="ECO:0007669"/>
    <property type="project" value="TreeGrafter"/>
</dbReference>
<keyword evidence="11 13" id="KW-0472">Membrane</keyword>
<dbReference type="GO" id="GO:0008750">
    <property type="term" value="F:proton-translocating NAD(P)+ transhydrogenase activity"/>
    <property type="evidence" value="ECO:0007669"/>
    <property type="project" value="UniProtKB-EC"/>
</dbReference>
<dbReference type="RefSeq" id="WP_149760723.1">
    <property type="nucleotide sequence ID" value="NZ_BSPE01000070.1"/>
</dbReference>
<evidence type="ECO:0000256" key="8">
    <source>
        <dbReference type="ARBA" id="ARBA00022967"/>
    </source>
</evidence>
<dbReference type="PANTHER" id="PTHR10160:SF19">
    <property type="entry name" value="PROTON-TRANSLOCATING NAD(P)(+) TRANSHYDROGENASE"/>
    <property type="match status" value="1"/>
</dbReference>
<evidence type="ECO:0000256" key="5">
    <source>
        <dbReference type="ARBA" id="ARBA00022519"/>
    </source>
</evidence>
<evidence type="ECO:0000256" key="4">
    <source>
        <dbReference type="ARBA" id="ARBA00022475"/>
    </source>
</evidence>
<keyword evidence="4" id="KW-1003">Cell membrane</keyword>
<reference evidence="15 16" key="1">
    <citation type="submission" date="2016-10" db="EMBL/GenBank/DDBJ databases">
        <authorList>
            <person name="Varghese N."/>
            <person name="Submissions S."/>
        </authorList>
    </citation>
    <scope>NUCLEOTIDE SEQUENCE [LARGE SCALE GENOMIC DNA]</scope>
    <source>
        <strain evidence="15 16">DSM 21822</strain>
    </source>
</reference>
<evidence type="ECO:0000256" key="1">
    <source>
        <dbReference type="ARBA" id="ARBA00003943"/>
    </source>
</evidence>
<dbReference type="GO" id="GO:0005886">
    <property type="term" value="C:plasma membrane"/>
    <property type="evidence" value="ECO:0007669"/>
    <property type="project" value="UniProtKB-SubCell"/>
</dbReference>
<feature type="transmembrane region" description="Helical" evidence="13">
    <location>
        <begin position="83"/>
        <end position="104"/>
    </location>
</feature>
<feature type="transmembrane region" description="Helical" evidence="13">
    <location>
        <begin position="110"/>
        <end position="130"/>
    </location>
</feature>
<sequence length="142" mass="14698">MEKTALDQALDQLDKAVAAVRLGIADLSQAERAADAAGGAAHAVSGGAIDPFVFRFAIFVLAIFVGYYVVWSVTPALHTPLMAVTNAISSVIVVGALLAVGIAASGLATGFGFIALVLVSVNIFGGFLVTQRMLAMYKKKEK</sequence>
<dbReference type="PANTHER" id="PTHR10160">
    <property type="entry name" value="NAD(P) TRANSHYDROGENASE"/>
    <property type="match status" value="1"/>
</dbReference>
<evidence type="ECO:0000256" key="2">
    <source>
        <dbReference type="ARBA" id="ARBA00004429"/>
    </source>
</evidence>
<keyword evidence="5" id="KW-0997">Cell inner membrane</keyword>
<dbReference type="EC" id="7.1.1.1" evidence="3"/>
<keyword evidence="8" id="KW-1278">Translocase</keyword>
<evidence type="ECO:0000256" key="3">
    <source>
        <dbReference type="ARBA" id="ARBA00012943"/>
    </source>
</evidence>
<dbReference type="GO" id="GO:0006740">
    <property type="term" value="P:NADPH regeneration"/>
    <property type="evidence" value="ECO:0007669"/>
    <property type="project" value="TreeGrafter"/>
</dbReference>
<gene>
    <name evidence="15" type="ORF">SAMN04488498_107119</name>
</gene>
<name>A0A1I4A2Q6_9HYPH</name>